<feature type="signal peptide" evidence="1">
    <location>
        <begin position="1"/>
        <end position="19"/>
    </location>
</feature>
<dbReference type="Proteomes" id="UP000188947">
    <property type="component" value="Unassembled WGS sequence"/>
</dbReference>
<dbReference type="RefSeq" id="WP_069214364.1">
    <property type="nucleotide sequence ID" value="NZ_CP016378.1"/>
</dbReference>
<evidence type="ECO:0008006" key="4">
    <source>
        <dbReference type="Google" id="ProtNLM"/>
    </source>
</evidence>
<dbReference type="AlphaFoldDB" id="A0A1V3U1Q5"/>
<reference evidence="2 3" key="1">
    <citation type="submission" date="2016-11" db="EMBL/GenBank/DDBJ databases">
        <title>Genome sequence and comparative genomic analysis of clinical strain Elizabethkingia meningoseptica 61421 PRCM.</title>
        <authorList>
            <person name="Wang M."/>
            <person name="Hu S."/>
            <person name="Cao L."/>
            <person name="Jiang T."/>
            <person name="Zhou Y."/>
            <person name="Ming D."/>
        </authorList>
    </citation>
    <scope>NUCLEOTIDE SEQUENCE [LARGE SCALE GENOMIC DNA]</scope>
    <source>
        <strain evidence="2 3">61421 PRCM</strain>
    </source>
</reference>
<dbReference type="OrthoDB" id="1451799at2"/>
<organism evidence="2 3">
    <name type="scientific">Elizabethkingia meningoseptica</name>
    <name type="common">Chryseobacterium meningosepticum</name>
    <dbReference type="NCBI Taxonomy" id="238"/>
    <lineage>
        <taxon>Bacteria</taxon>
        <taxon>Pseudomonadati</taxon>
        <taxon>Bacteroidota</taxon>
        <taxon>Flavobacteriia</taxon>
        <taxon>Flavobacteriales</taxon>
        <taxon>Weeksellaceae</taxon>
        <taxon>Elizabethkingia</taxon>
    </lineage>
</organism>
<evidence type="ECO:0000256" key="1">
    <source>
        <dbReference type="SAM" id="SignalP"/>
    </source>
</evidence>
<keyword evidence="3" id="KW-1185">Reference proteome</keyword>
<protein>
    <recommendedName>
        <fullName evidence="4">DUF4251 domain-containing protein</fullName>
    </recommendedName>
</protein>
<accession>A0A1V3U1Q5</accession>
<name>A0A1V3U1Q5_ELIME</name>
<evidence type="ECO:0000313" key="3">
    <source>
        <dbReference type="Proteomes" id="UP000188947"/>
    </source>
</evidence>
<dbReference type="eggNOG" id="ENOG50341NK">
    <property type="taxonomic scope" value="Bacteria"/>
</dbReference>
<gene>
    <name evidence="2" type="ORF">BMF97_04775</name>
</gene>
<dbReference type="EMBL" id="MPOG01000007">
    <property type="protein sequence ID" value="OOH96595.1"/>
    <property type="molecule type" value="Genomic_DNA"/>
</dbReference>
<proteinExistence type="predicted"/>
<evidence type="ECO:0000313" key="2">
    <source>
        <dbReference type="EMBL" id="OOH96595.1"/>
    </source>
</evidence>
<sequence length="135" mass="14469">MKNKLFIMAVMLSMGAIQAKSNSVSSTNVSVQVTGDFGGKYSSEGEKNGIIAFDLSQTGAKVEGKARYQTFGKKAKKVDLSVKGNIKGGIAYIQFKDQKGSVIASGTLKLDGEDTVLFKQMTASRIIPREAVLLR</sequence>
<comment type="caution">
    <text evidence="2">The sequence shown here is derived from an EMBL/GenBank/DDBJ whole genome shotgun (WGS) entry which is preliminary data.</text>
</comment>
<keyword evidence="1" id="KW-0732">Signal</keyword>
<feature type="chain" id="PRO_5010707618" description="DUF4251 domain-containing protein" evidence="1">
    <location>
        <begin position="20"/>
        <end position="135"/>
    </location>
</feature>